<name>A0AAD6XQX4_9AGAR</name>
<evidence type="ECO:0000256" key="1">
    <source>
        <dbReference type="SAM" id="Phobius"/>
    </source>
</evidence>
<gene>
    <name evidence="2" type="ORF">B0H15DRAFT_291803</name>
</gene>
<dbReference type="AlphaFoldDB" id="A0AAD6XQX4"/>
<evidence type="ECO:0000313" key="2">
    <source>
        <dbReference type="EMBL" id="KAJ7088478.1"/>
    </source>
</evidence>
<reference evidence="2" key="1">
    <citation type="submission" date="2023-03" db="EMBL/GenBank/DDBJ databases">
        <title>Massive genome expansion in bonnet fungi (Mycena s.s.) driven by repeated elements and novel gene families across ecological guilds.</title>
        <authorList>
            <consortium name="Lawrence Berkeley National Laboratory"/>
            <person name="Harder C.B."/>
            <person name="Miyauchi S."/>
            <person name="Viragh M."/>
            <person name="Kuo A."/>
            <person name="Thoen E."/>
            <person name="Andreopoulos B."/>
            <person name="Lu D."/>
            <person name="Skrede I."/>
            <person name="Drula E."/>
            <person name="Henrissat B."/>
            <person name="Morin E."/>
            <person name="Kohler A."/>
            <person name="Barry K."/>
            <person name="LaButti K."/>
            <person name="Morin E."/>
            <person name="Salamov A."/>
            <person name="Lipzen A."/>
            <person name="Mereny Z."/>
            <person name="Hegedus B."/>
            <person name="Baldrian P."/>
            <person name="Stursova M."/>
            <person name="Weitz H."/>
            <person name="Taylor A."/>
            <person name="Grigoriev I.V."/>
            <person name="Nagy L.G."/>
            <person name="Martin F."/>
            <person name="Kauserud H."/>
        </authorList>
    </citation>
    <scope>NUCLEOTIDE SEQUENCE</scope>
    <source>
        <strain evidence="2">CBHHK173m</strain>
    </source>
</reference>
<dbReference type="Proteomes" id="UP001222325">
    <property type="component" value="Unassembled WGS sequence"/>
</dbReference>
<protein>
    <submittedName>
        <fullName evidence="2">Uncharacterized protein</fullName>
    </submittedName>
</protein>
<keyword evidence="1" id="KW-1133">Transmembrane helix</keyword>
<feature type="transmembrane region" description="Helical" evidence="1">
    <location>
        <begin position="19"/>
        <end position="45"/>
    </location>
</feature>
<organism evidence="2 3">
    <name type="scientific">Mycena belliarum</name>
    <dbReference type="NCBI Taxonomy" id="1033014"/>
    <lineage>
        <taxon>Eukaryota</taxon>
        <taxon>Fungi</taxon>
        <taxon>Dikarya</taxon>
        <taxon>Basidiomycota</taxon>
        <taxon>Agaricomycotina</taxon>
        <taxon>Agaricomycetes</taxon>
        <taxon>Agaricomycetidae</taxon>
        <taxon>Agaricales</taxon>
        <taxon>Marasmiineae</taxon>
        <taxon>Mycenaceae</taxon>
        <taxon>Mycena</taxon>
    </lineage>
</organism>
<keyword evidence="3" id="KW-1185">Reference proteome</keyword>
<accession>A0AAD6XQX4</accession>
<keyword evidence="1" id="KW-0812">Transmembrane</keyword>
<keyword evidence="1" id="KW-0472">Membrane</keyword>
<sequence length="132" mass="14283">MSDPHADPRRRLRTMLRDLLTTIALCHLITLGLLRCIALHTALFVPAATCALLPPDQTAHSAHAHLTDIPQLAVLKVTAGCSLAAFAALELCLLLARRVRTRMCQIDAESGARPRATALPPDKPLEKSYFGA</sequence>
<feature type="transmembrane region" description="Helical" evidence="1">
    <location>
        <begin position="73"/>
        <end position="96"/>
    </location>
</feature>
<dbReference type="EMBL" id="JARJCN010000026">
    <property type="protein sequence ID" value="KAJ7088478.1"/>
    <property type="molecule type" value="Genomic_DNA"/>
</dbReference>
<proteinExistence type="predicted"/>
<comment type="caution">
    <text evidence="2">The sequence shown here is derived from an EMBL/GenBank/DDBJ whole genome shotgun (WGS) entry which is preliminary data.</text>
</comment>
<evidence type="ECO:0000313" key="3">
    <source>
        <dbReference type="Proteomes" id="UP001222325"/>
    </source>
</evidence>